<dbReference type="AlphaFoldDB" id="C0CV46"/>
<dbReference type="HOGENOM" id="CLU_3041833_0_0_9"/>
<accession>C0CV46</accession>
<dbReference type="Proteomes" id="UP000004756">
    <property type="component" value="Unassembled WGS sequence"/>
</dbReference>
<evidence type="ECO:0000313" key="2">
    <source>
        <dbReference type="Proteomes" id="UP000004756"/>
    </source>
</evidence>
<sequence length="54" mass="6436">MDFPFDDPILAQISQLFYSIAYNDKMDSLHTMLLKFRDDSLFLITKSFFIAYTF</sequence>
<comment type="caution">
    <text evidence="1">The sequence shown here is derived from an EMBL/GenBank/DDBJ whole genome shotgun (WGS) entry which is preliminary data.</text>
</comment>
<organism evidence="1 2">
    <name type="scientific">[Clostridium] asparagiforme DSM 15981</name>
    <dbReference type="NCBI Taxonomy" id="518636"/>
    <lineage>
        <taxon>Bacteria</taxon>
        <taxon>Bacillati</taxon>
        <taxon>Bacillota</taxon>
        <taxon>Clostridia</taxon>
        <taxon>Lachnospirales</taxon>
        <taxon>Lachnospiraceae</taxon>
        <taxon>Enterocloster</taxon>
    </lineage>
</organism>
<protein>
    <submittedName>
        <fullName evidence="1">Uncharacterized protein</fullName>
    </submittedName>
</protein>
<proteinExistence type="predicted"/>
<dbReference type="EMBL" id="ACCJ01000034">
    <property type="protein sequence ID" value="EEG57029.1"/>
    <property type="molecule type" value="Genomic_DNA"/>
</dbReference>
<reference evidence="1 2" key="1">
    <citation type="submission" date="2009-02" db="EMBL/GenBank/DDBJ databases">
        <title>Draft genome sequence of Clostridium asparagiforme (DSM 15981).</title>
        <authorList>
            <person name="Sudarsanam P."/>
            <person name="Ley R."/>
            <person name="Guruge J."/>
            <person name="Turnbaugh P.J."/>
            <person name="Mahowald M."/>
            <person name="Liep D."/>
            <person name="Gordon J."/>
        </authorList>
    </citation>
    <scope>NUCLEOTIDE SEQUENCE [LARGE SCALE GENOMIC DNA]</scope>
    <source>
        <strain evidence="1 2">DSM 15981</strain>
    </source>
</reference>
<name>C0CV46_9FIRM</name>
<gene>
    <name evidence="1" type="ORF">CLOSTASPAR_00847</name>
</gene>
<evidence type="ECO:0000313" key="1">
    <source>
        <dbReference type="EMBL" id="EEG57029.1"/>
    </source>
</evidence>
<keyword evidence="2" id="KW-1185">Reference proteome</keyword>